<dbReference type="Proteomes" id="UP001084650">
    <property type="component" value="Unassembled WGS sequence"/>
</dbReference>
<evidence type="ECO:0000313" key="4">
    <source>
        <dbReference type="EMBL" id="ORV91742.1"/>
    </source>
</evidence>
<accession>A0A1X1WYR3</accession>
<dbReference type="RefSeq" id="WP_024448478.1">
    <property type="nucleotide sequence ID" value="NZ_JAPQYE010000005.1"/>
</dbReference>
<comment type="caution">
    <text evidence="4">The sequence shown here is derived from an EMBL/GenBank/DDBJ whole genome shotgun (WGS) entry which is preliminary data.</text>
</comment>
<sequence>MSSRTLVRAVAAIACLGALSAAPAHAQPPAPPNCTSADLTGTMTGVMAATTAYLYTHPPVNDFFSTLKGKSPEERKAALEAFLTANPQVRGELQAIRQPMTDFRNRCG</sequence>
<feature type="signal peptide" evidence="1">
    <location>
        <begin position="1"/>
        <end position="26"/>
    </location>
</feature>
<dbReference type="EMBL" id="JAPQYE010000005">
    <property type="protein sequence ID" value="MCZ0729031.1"/>
    <property type="molecule type" value="Genomic_DNA"/>
</dbReference>
<keyword evidence="1" id="KW-0732">Signal</keyword>
<dbReference type="AlphaFoldDB" id="A0A1X1WYR3"/>
<evidence type="ECO:0000259" key="2">
    <source>
        <dbReference type="Pfam" id="PF16525"/>
    </source>
</evidence>
<dbReference type="InterPro" id="IPR038378">
    <property type="entry name" value="MHB_sf"/>
</dbReference>
<feature type="chain" id="PRO_5010870434" evidence="1">
    <location>
        <begin position="27"/>
        <end position="108"/>
    </location>
</feature>
<feature type="domain" description="Haemophore haem-binding" evidence="2">
    <location>
        <begin position="32"/>
        <end position="108"/>
    </location>
</feature>
<dbReference type="Gene3D" id="1.20.20.20">
    <property type="entry name" value="Haemophore, haem-binding domain"/>
    <property type="match status" value="1"/>
</dbReference>
<reference evidence="4 5" key="1">
    <citation type="submission" date="2016-01" db="EMBL/GenBank/DDBJ databases">
        <title>The new phylogeny of the genus Mycobacterium.</title>
        <authorList>
            <person name="Tarcisio F."/>
            <person name="Conor M."/>
            <person name="Antonella G."/>
            <person name="Elisabetta G."/>
            <person name="Giulia F.S."/>
            <person name="Sara T."/>
            <person name="Anna F."/>
            <person name="Clotilde B."/>
            <person name="Roberto B."/>
            <person name="Veronica D.S."/>
            <person name="Fabio R."/>
            <person name="Monica P."/>
            <person name="Olivier J."/>
            <person name="Enrico T."/>
            <person name="Nicola S."/>
        </authorList>
    </citation>
    <scope>NUCLEOTIDE SEQUENCE [LARGE SCALE GENOMIC DNA]</scope>
    <source>
        <strain evidence="4 5">DSM 45541</strain>
    </source>
</reference>
<dbReference type="NCBIfam" id="TIGR04529">
    <property type="entry name" value="MTB_hemophore"/>
    <property type="match status" value="1"/>
</dbReference>
<dbReference type="Pfam" id="PF16525">
    <property type="entry name" value="MHB"/>
    <property type="match status" value="1"/>
</dbReference>
<evidence type="ECO:0000313" key="5">
    <source>
        <dbReference type="Proteomes" id="UP000193622"/>
    </source>
</evidence>
<proteinExistence type="predicted"/>
<dbReference type="GO" id="GO:0020037">
    <property type="term" value="F:heme binding"/>
    <property type="evidence" value="ECO:0007669"/>
    <property type="project" value="InterPro"/>
</dbReference>
<organism evidence="4 5">
    <name type="scientific">Mycolicibacterium iranicum</name>
    <name type="common">Mycobacterium iranicum</name>
    <dbReference type="NCBI Taxonomy" id="912594"/>
    <lineage>
        <taxon>Bacteria</taxon>
        <taxon>Bacillati</taxon>
        <taxon>Actinomycetota</taxon>
        <taxon>Actinomycetes</taxon>
        <taxon>Mycobacteriales</taxon>
        <taxon>Mycobacteriaceae</taxon>
        <taxon>Mycolicibacterium</taxon>
    </lineage>
</organism>
<dbReference type="EMBL" id="LQPC01000014">
    <property type="protein sequence ID" value="ORV91742.1"/>
    <property type="molecule type" value="Genomic_DNA"/>
</dbReference>
<gene>
    <name evidence="4" type="ORF">AWC12_03295</name>
    <name evidence="3" type="ORF">OY187_13330</name>
</gene>
<evidence type="ECO:0000313" key="6">
    <source>
        <dbReference type="Proteomes" id="UP001084650"/>
    </source>
</evidence>
<evidence type="ECO:0000313" key="3">
    <source>
        <dbReference type="EMBL" id="MCZ0729031.1"/>
    </source>
</evidence>
<keyword evidence="6" id="KW-1185">Reference proteome</keyword>
<protein>
    <submittedName>
        <fullName evidence="3">Heme-binding protein</fullName>
    </submittedName>
</protein>
<reference evidence="3" key="2">
    <citation type="submission" date="2022-12" db="EMBL/GenBank/DDBJ databases">
        <title>Whole genome sequence of Mycolicibacterium iranicum strain SBH312.</title>
        <authorList>
            <person name="Jani J."/>
            <person name="Arifin Mustapha Z."/>
            <person name="Ahmed K."/>
            <person name="Kai Ling C."/>
        </authorList>
    </citation>
    <scope>NUCLEOTIDE SEQUENCE</scope>
    <source>
        <strain evidence="3">SBH312</strain>
    </source>
</reference>
<dbReference type="InterPro" id="IPR032407">
    <property type="entry name" value="MHB"/>
</dbReference>
<evidence type="ECO:0000256" key="1">
    <source>
        <dbReference type="SAM" id="SignalP"/>
    </source>
</evidence>
<name>A0A1X1WYR3_MYCIR</name>
<dbReference type="Proteomes" id="UP000193622">
    <property type="component" value="Unassembled WGS sequence"/>
</dbReference>